<evidence type="ECO:0000256" key="1">
    <source>
        <dbReference type="SAM" id="Phobius"/>
    </source>
</evidence>
<feature type="transmembrane region" description="Helical" evidence="1">
    <location>
        <begin position="12"/>
        <end position="36"/>
    </location>
</feature>
<protein>
    <submittedName>
        <fullName evidence="2">Uncharacterized protein</fullName>
    </submittedName>
</protein>
<evidence type="ECO:0000313" key="2">
    <source>
        <dbReference type="EMBL" id="MPM56724.1"/>
    </source>
</evidence>
<reference evidence="2" key="1">
    <citation type="submission" date="2019-08" db="EMBL/GenBank/DDBJ databases">
        <authorList>
            <person name="Kucharzyk K."/>
            <person name="Murdoch R.W."/>
            <person name="Higgins S."/>
            <person name="Loffler F."/>
        </authorList>
    </citation>
    <scope>NUCLEOTIDE SEQUENCE</scope>
</reference>
<keyword evidence="1" id="KW-1133">Transmembrane helix</keyword>
<feature type="transmembrane region" description="Helical" evidence="1">
    <location>
        <begin position="87"/>
        <end position="105"/>
    </location>
</feature>
<keyword evidence="1" id="KW-0812">Transmembrane</keyword>
<organism evidence="2">
    <name type="scientific">bioreactor metagenome</name>
    <dbReference type="NCBI Taxonomy" id="1076179"/>
    <lineage>
        <taxon>unclassified sequences</taxon>
        <taxon>metagenomes</taxon>
        <taxon>ecological metagenomes</taxon>
    </lineage>
</organism>
<gene>
    <name evidence="2" type="ORF">SDC9_103538</name>
</gene>
<sequence>MKSIPSQTHTIAPWVARGLIGLVTFFNLQAAFLFLFNPQAYTPGFELSGAAGDAMVQGMGLLFVMWNVPYVFALLDPIRNRRSLLEAVIMQAIGVVGETALLWALPGAHPLIHASVLRFIVFDGSGLVFLLVAWWVTRHIRV</sequence>
<dbReference type="AlphaFoldDB" id="A0A645B4S5"/>
<comment type="caution">
    <text evidence="2">The sequence shown here is derived from an EMBL/GenBank/DDBJ whole genome shotgun (WGS) entry which is preliminary data.</text>
</comment>
<feature type="transmembrane region" description="Helical" evidence="1">
    <location>
        <begin position="56"/>
        <end position="75"/>
    </location>
</feature>
<keyword evidence="1" id="KW-0472">Membrane</keyword>
<proteinExistence type="predicted"/>
<accession>A0A645B4S5</accession>
<name>A0A645B4S5_9ZZZZ</name>
<feature type="transmembrane region" description="Helical" evidence="1">
    <location>
        <begin position="111"/>
        <end position="136"/>
    </location>
</feature>
<dbReference type="EMBL" id="VSSQ01015897">
    <property type="protein sequence ID" value="MPM56724.1"/>
    <property type="molecule type" value="Genomic_DNA"/>
</dbReference>